<dbReference type="SUPFAM" id="SSF54506">
    <property type="entry name" value="Diaminopimelate epimerase-like"/>
    <property type="match status" value="2"/>
</dbReference>
<dbReference type="PANTHER" id="PTHR31689:SF0">
    <property type="entry name" value="DIAMINOPIMELATE EPIMERASE"/>
    <property type="match status" value="1"/>
</dbReference>
<comment type="subcellular location">
    <subcellularLocation>
        <location evidence="3">Cytoplasm</location>
    </subcellularLocation>
</comment>
<reference evidence="5" key="1">
    <citation type="journal article" date="2020" name="mSystems">
        <title>Genome- and Community-Level Interaction Insights into Carbon Utilization and Element Cycling Functions of Hydrothermarchaeota in Hydrothermal Sediment.</title>
        <authorList>
            <person name="Zhou Z."/>
            <person name="Liu Y."/>
            <person name="Xu W."/>
            <person name="Pan J."/>
            <person name="Luo Z.H."/>
            <person name="Li M."/>
        </authorList>
    </citation>
    <scope>NUCLEOTIDE SEQUENCE [LARGE SCALE GENOMIC DNA]</scope>
    <source>
        <strain evidence="5">HyVt-456</strain>
    </source>
</reference>
<feature type="binding site" evidence="3">
    <location>
        <position position="65"/>
    </location>
    <ligand>
        <name>substrate</name>
    </ligand>
</feature>
<proteinExistence type="inferred from homology"/>
<dbReference type="PANTHER" id="PTHR31689">
    <property type="entry name" value="DIAMINOPIMELATE EPIMERASE, CHLOROPLASTIC"/>
    <property type="match status" value="1"/>
</dbReference>
<dbReference type="EC" id="5.1.1.7" evidence="3 4"/>
<comment type="catalytic activity">
    <reaction evidence="3">
        <text>(2S,6S)-2,6-diaminopimelate = meso-2,6-diaminopimelate</text>
        <dbReference type="Rhea" id="RHEA:15393"/>
        <dbReference type="ChEBI" id="CHEBI:57609"/>
        <dbReference type="ChEBI" id="CHEBI:57791"/>
        <dbReference type="EC" id="5.1.1.7"/>
    </reaction>
</comment>
<dbReference type="GO" id="GO:0008837">
    <property type="term" value="F:diaminopimelate epimerase activity"/>
    <property type="evidence" value="ECO:0007669"/>
    <property type="project" value="UniProtKB-UniRule"/>
</dbReference>
<feature type="site" description="Could be important to modulate the pK values of the two catalytic cysteine residues" evidence="3">
    <location>
        <position position="201"/>
    </location>
</feature>
<evidence type="ECO:0000256" key="2">
    <source>
        <dbReference type="ARBA" id="ARBA00023235"/>
    </source>
</evidence>
<feature type="site" description="Could be important to modulate the pK values of the two catalytic cysteine residues" evidence="3">
    <location>
        <position position="151"/>
    </location>
</feature>
<feature type="active site" description="Proton acceptor" evidence="3">
    <location>
        <position position="211"/>
    </location>
</feature>
<feature type="binding site" evidence="3">
    <location>
        <begin position="201"/>
        <end position="202"/>
    </location>
    <ligand>
        <name>substrate</name>
    </ligand>
</feature>
<feature type="active site" description="Proton donor" evidence="3">
    <location>
        <position position="74"/>
    </location>
</feature>
<dbReference type="GO" id="GO:0009089">
    <property type="term" value="P:lysine biosynthetic process via diaminopimelate"/>
    <property type="evidence" value="ECO:0007669"/>
    <property type="project" value="UniProtKB-UniRule"/>
</dbReference>
<dbReference type="NCBIfam" id="TIGR00652">
    <property type="entry name" value="DapF"/>
    <property type="match status" value="1"/>
</dbReference>
<protein>
    <recommendedName>
        <fullName evidence="3 4">Diaminopimelate epimerase</fullName>
        <shortName evidence="3">DAP epimerase</shortName>
        <ecNumber evidence="3 4">5.1.1.7</ecNumber>
    </recommendedName>
    <alternativeName>
        <fullName evidence="3">PLP-independent amino acid racemase</fullName>
    </alternativeName>
</protein>
<keyword evidence="2 3" id="KW-0413">Isomerase</keyword>
<dbReference type="HAMAP" id="MF_00197">
    <property type="entry name" value="DAP_epimerase"/>
    <property type="match status" value="1"/>
</dbReference>
<comment type="caution">
    <text evidence="3">Lacks conserved residue(s) required for the propagation of feature annotation.</text>
</comment>
<feature type="binding site" evidence="3">
    <location>
        <position position="184"/>
    </location>
    <ligand>
        <name>substrate</name>
    </ligand>
</feature>
<keyword evidence="3" id="KW-0028">Amino-acid biosynthesis</keyword>
<dbReference type="Gene3D" id="3.10.310.10">
    <property type="entry name" value="Diaminopimelate Epimerase, Chain A, domain 1"/>
    <property type="match status" value="2"/>
</dbReference>
<comment type="caution">
    <text evidence="5">The sequence shown here is derived from an EMBL/GenBank/DDBJ whole genome shotgun (WGS) entry which is preliminary data.</text>
</comment>
<comment type="function">
    <text evidence="3">Catalyzes the stereoinversion of LL-2,6-diaminopimelate (L,L-DAP) to meso-diaminopimelate (meso-DAP), a precursor of L-lysine and an essential component of the bacterial peptidoglycan.</text>
</comment>
<organism evidence="5">
    <name type="scientific">Caldithrix abyssi</name>
    <dbReference type="NCBI Taxonomy" id="187145"/>
    <lineage>
        <taxon>Bacteria</taxon>
        <taxon>Pseudomonadati</taxon>
        <taxon>Calditrichota</taxon>
        <taxon>Calditrichia</taxon>
        <taxon>Calditrichales</taxon>
        <taxon>Calditrichaceae</taxon>
        <taxon>Caldithrix</taxon>
    </lineage>
</organism>
<feature type="binding site" evidence="3">
    <location>
        <position position="14"/>
    </location>
    <ligand>
        <name>substrate</name>
    </ligand>
</feature>
<keyword evidence="3" id="KW-0963">Cytoplasm</keyword>
<evidence type="ECO:0000256" key="4">
    <source>
        <dbReference type="NCBIfam" id="TIGR00652"/>
    </source>
</evidence>
<dbReference type="GO" id="GO:0005829">
    <property type="term" value="C:cytosol"/>
    <property type="evidence" value="ECO:0007669"/>
    <property type="project" value="TreeGrafter"/>
</dbReference>
<feature type="binding site" evidence="3">
    <location>
        <begin position="212"/>
        <end position="213"/>
    </location>
    <ligand>
        <name>substrate</name>
    </ligand>
</feature>
<dbReference type="InterPro" id="IPR001653">
    <property type="entry name" value="DAP_epimerase_DapF"/>
</dbReference>
<comment type="similarity">
    <text evidence="1 3">Belongs to the diaminopimelate epimerase family.</text>
</comment>
<comment type="pathway">
    <text evidence="3">Amino-acid biosynthesis; L-lysine biosynthesis via DAP pathway; DL-2,6-diaminopimelate from LL-2,6-diaminopimelate: step 1/1.</text>
</comment>
<keyword evidence="3" id="KW-0457">Lysine biosynthesis</keyword>
<dbReference type="Proteomes" id="UP000886005">
    <property type="component" value="Unassembled WGS sequence"/>
</dbReference>
<accession>A0A7V1LP76</accession>
<dbReference type="UniPathway" id="UPA00034">
    <property type="reaction ID" value="UER00025"/>
</dbReference>
<comment type="subunit">
    <text evidence="3">Homodimer.</text>
</comment>
<dbReference type="AlphaFoldDB" id="A0A7V1LP76"/>
<evidence type="ECO:0000256" key="1">
    <source>
        <dbReference type="ARBA" id="ARBA00010219"/>
    </source>
</evidence>
<sequence>MSKVTFYKMQANGNDFILFTASQMSVPVSPARIRALCARHFGVGADGLIVLEPGGETSFKFHYYNADGSRGEMCANGARCALWLARELGWIEKDVWLSFEADDGRHQGRVNDSSVEVEILSDAQIEEPEASLFKLPPQVRRLYFLNTGVPHAVLWLNQPVAAFDLAATGPYLRYHPYFKPRGVNVDIFYIEDGKIEMRTYERGVEEETRSCGTGVSAVGLIFIKMIEPSATAVDINMPGGSFRFKKRDGSLWLQGPAGIVYQGRITL</sequence>
<gene>
    <name evidence="3" type="primary">dapF</name>
    <name evidence="5" type="ORF">ENJ10_13160</name>
</gene>
<dbReference type="EMBL" id="DRLD01000372">
    <property type="protein sequence ID" value="HED11634.1"/>
    <property type="molecule type" value="Genomic_DNA"/>
</dbReference>
<name>A0A7V1LP76_CALAY</name>
<dbReference type="Pfam" id="PF01678">
    <property type="entry name" value="DAP_epimerase"/>
    <property type="match status" value="2"/>
</dbReference>
<evidence type="ECO:0000256" key="3">
    <source>
        <dbReference type="HAMAP-Rule" id="MF_00197"/>
    </source>
</evidence>
<evidence type="ECO:0000313" key="5">
    <source>
        <dbReference type="EMBL" id="HED11634.1"/>
    </source>
</evidence>